<dbReference type="Gene3D" id="3.40.50.1820">
    <property type="entry name" value="alpha/beta hydrolase"/>
    <property type="match status" value="1"/>
</dbReference>
<name>A0A077QNZ3_XENBV</name>
<proteinExistence type="predicted"/>
<dbReference type="PANTHER" id="PTHR45856:SF24">
    <property type="entry name" value="FUNGAL LIPASE-LIKE DOMAIN-CONTAINING PROTEIN"/>
    <property type="match status" value="1"/>
</dbReference>
<organism evidence="2 3">
    <name type="scientific">Xenorhabdus bovienii str. Intermedium</name>
    <dbReference type="NCBI Taxonomy" id="1379677"/>
    <lineage>
        <taxon>Bacteria</taxon>
        <taxon>Pseudomonadati</taxon>
        <taxon>Pseudomonadota</taxon>
        <taxon>Gammaproteobacteria</taxon>
        <taxon>Enterobacterales</taxon>
        <taxon>Morganellaceae</taxon>
        <taxon>Xenorhabdus</taxon>
    </lineage>
</organism>
<gene>
    <name evidence="2" type="ORF">XBI1_960007</name>
</gene>
<dbReference type="EMBL" id="CBTB010000308">
    <property type="protein sequence ID" value="CDH35254.1"/>
    <property type="molecule type" value="Genomic_DNA"/>
</dbReference>
<dbReference type="CDD" id="cd00519">
    <property type="entry name" value="Lipase_3"/>
    <property type="match status" value="1"/>
</dbReference>
<protein>
    <submittedName>
        <fullName evidence="2">Putative lipase protein</fullName>
    </submittedName>
</protein>
<evidence type="ECO:0000313" key="2">
    <source>
        <dbReference type="EMBL" id="CDH35254.1"/>
    </source>
</evidence>
<dbReference type="GO" id="GO:0006629">
    <property type="term" value="P:lipid metabolic process"/>
    <property type="evidence" value="ECO:0007669"/>
    <property type="project" value="InterPro"/>
</dbReference>
<dbReference type="RefSeq" id="WP_038182618.1">
    <property type="nucleotide sequence ID" value="NZ_CAWLWA010000067.1"/>
</dbReference>
<dbReference type="Proteomes" id="UP000028480">
    <property type="component" value="Unassembled WGS sequence"/>
</dbReference>
<dbReference type="SUPFAM" id="SSF53474">
    <property type="entry name" value="alpha/beta-Hydrolases"/>
    <property type="match status" value="1"/>
</dbReference>
<feature type="domain" description="Fungal lipase-type" evidence="1">
    <location>
        <begin position="281"/>
        <end position="423"/>
    </location>
</feature>
<evidence type="ECO:0000259" key="1">
    <source>
        <dbReference type="Pfam" id="PF01764"/>
    </source>
</evidence>
<evidence type="ECO:0000313" key="3">
    <source>
        <dbReference type="Proteomes" id="UP000028480"/>
    </source>
</evidence>
<dbReference type="Pfam" id="PF01764">
    <property type="entry name" value="Lipase_3"/>
    <property type="match status" value="1"/>
</dbReference>
<dbReference type="AlphaFoldDB" id="A0A077QNZ3"/>
<dbReference type="InterPro" id="IPR002921">
    <property type="entry name" value="Fungal_lipase-type"/>
</dbReference>
<sequence>MSNKNSIYCHDCQKMANNKIEIQLVDEHNKPIANMPYTLKNHKMTRKGGTDGSGMIREENLTAIPLRLFLDGQKLTDEMEQRPLRIKRNGEYKYARSKDSMSKISAVFAESQKSGRQYRYATIGELVDKIPVIKGWKKGIPLPSCHFPDSEPMGIEVIPSAFDSYRYVIEVCPFRAWSLLLHHQKDYSLVNAYNLSLMSILTYSDANVYTTGSIINLFNDQMLNISELPYKFNDQHFTPVVYDVPFSDRYTEVMFIDSNQQQPPHGHTQLFYAANKQEIIVGWRGTEPEIKDIITDGTFQPVELGCAPQGVCSGFSEKGKVHKGFWEAFHLVKDIQIPDIKERETIFEHILELAQKRKLFVCGHSLGGALALLHSAQLKAYEPCLYTYGMPRLFTYNAVQELTQITHYRHVNENDTVPSVPFHKDMDNDFFKKGEKILGYYTEIADTPIIKEVLSVYGPTSWTIPLVTKIKKQTDSNDPFFHHGKLVHFSIAYHETLKLYIIPNLNEKNMKNTMKAIEQQEDLNKLRKQEENIMFKGNENPSHKGGLGFPAHSSTKYASYIDLRLTELCSSTTNQKPQTSQNDSLFMEKKLNYSATPAIEIQAAIARRFHILKELDEQLSTTLDVTLKDEKGSIALQRYYNYKHAITR</sequence>
<accession>A0A077QNZ3</accession>
<comment type="caution">
    <text evidence="2">The sequence shown here is derived from an EMBL/GenBank/DDBJ whole genome shotgun (WGS) entry which is preliminary data.</text>
</comment>
<dbReference type="PANTHER" id="PTHR45856">
    <property type="entry name" value="ALPHA/BETA-HYDROLASES SUPERFAMILY PROTEIN"/>
    <property type="match status" value="1"/>
</dbReference>
<dbReference type="HOGENOM" id="CLU_026694_0_0_6"/>
<dbReference type="InterPro" id="IPR051218">
    <property type="entry name" value="Sec_MonoDiacylglyc_Lipase"/>
</dbReference>
<reference evidence="2" key="1">
    <citation type="submission" date="2013-07" db="EMBL/GenBank/DDBJ databases">
        <title>Sub-species coevolution in mutualistic symbiosis.</title>
        <authorList>
            <person name="Murfin K."/>
            <person name="Klassen J."/>
            <person name="Lee M."/>
            <person name="Forst S."/>
            <person name="Stock P."/>
            <person name="Goodrich-Blair H."/>
        </authorList>
    </citation>
    <scope>NUCLEOTIDE SEQUENCE [LARGE SCALE GENOMIC DNA]</scope>
    <source>
        <strain evidence="2">Intermedium</strain>
    </source>
</reference>
<dbReference type="InterPro" id="IPR029058">
    <property type="entry name" value="AB_hydrolase_fold"/>
</dbReference>